<organism evidence="1">
    <name type="scientific">Candidatus Nitrosarchaeum limnium SFB1</name>
    <dbReference type="NCBI Taxonomy" id="886738"/>
    <lineage>
        <taxon>Archaea</taxon>
        <taxon>Nitrososphaerota</taxon>
        <taxon>Nitrososphaeria</taxon>
        <taxon>Nitrosopumilales</taxon>
        <taxon>Nitrosopumilaceae</taxon>
        <taxon>Nitrosarchaeum</taxon>
    </lineage>
</organism>
<dbReference type="Proteomes" id="UP000004348">
    <property type="component" value="Chromosome"/>
</dbReference>
<dbReference type="AlphaFoldDB" id="F3KK90"/>
<dbReference type="STRING" id="886738.Nlim_0903"/>
<dbReference type="PATRIC" id="fig|886738.10.peg.999"/>
<accession>F3KK90</accession>
<protein>
    <submittedName>
        <fullName evidence="1">Uncharacterized protein</fullName>
    </submittedName>
</protein>
<comment type="caution">
    <text evidence="1">The sequence shown here is derived from an EMBL/GenBank/DDBJ whole genome shotgun (WGS) entry which is preliminary data.</text>
</comment>
<evidence type="ECO:0000313" key="1">
    <source>
        <dbReference type="EMBL" id="EGG42257.1"/>
    </source>
</evidence>
<gene>
    <name evidence="1" type="ORF">Nlim_0903</name>
</gene>
<dbReference type="EMBL" id="AEGP01000033">
    <property type="protein sequence ID" value="EGG42257.1"/>
    <property type="molecule type" value="Genomic_DNA"/>
</dbReference>
<dbReference type="HOGENOM" id="CLU_2747984_0_0_2"/>
<reference evidence="1" key="1">
    <citation type="journal article" date="2011" name="PLoS ONE">
        <title>Genome of a low-salinity ammonia-oxidizing archaeon determined by single-cell and metagenomic analysis.</title>
        <authorList>
            <person name="Blainey P.C."/>
            <person name="Mosier A.C."/>
            <person name="Potanina A."/>
            <person name="Francis C.A."/>
            <person name="Quake S.R."/>
        </authorList>
    </citation>
    <scope>NUCLEOTIDE SEQUENCE [LARGE SCALE GENOMIC DNA]</scope>
    <source>
        <strain evidence="1">SFB1</strain>
    </source>
</reference>
<sequence length="78" mass="9283">MSKDITTEDRERVKLLQIISSSKNEFKKLTLVQLKRLQELVEKKDYSHDKKAQKSKVKLLNKINVRIYELEEGKGIFY</sequence>
<name>F3KK90_9ARCH</name>
<proteinExistence type="predicted"/>